<dbReference type="PANTHER" id="PTHR43606:SF1">
    <property type="entry name" value="PHOD-LIKE PHOSPHATASE METALLOPHOSPHATASE DOMAIN-CONTAINING PROTEIN"/>
    <property type="match status" value="1"/>
</dbReference>
<keyword evidence="5" id="KW-1185">Reference proteome</keyword>
<dbReference type="Pfam" id="PF09423">
    <property type="entry name" value="PhoD"/>
    <property type="match status" value="1"/>
</dbReference>
<gene>
    <name evidence="3" type="ORF">IV203_000020</name>
    <name evidence="4" type="ORF">IV203_034765</name>
</gene>
<protein>
    <submittedName>
        <fullName evidence="3">PhoD-like phosphatase</fullName>
    </submittedName>
</protein>
<feature type="signal peptide" evidence="1">
    <location>
        <begin position="1"/>
        <end position="21"/>
    </location>
</feature>
<accession>A0A9K3K5A6</accession>
<evidence type="ECO:0000256" key="1">
    <source>
        <dbReference type="SAM" id="SignalP"/>
    </source>
</evidence>
<dbReference type="OrthoDB" id="39107at2759"/>
<dbReference type="InterPro" id="IPR052900">
    <property type="entry name" value="Phospholipid_Metab_Enz"/>
</dbReference>
<evidence type="ECO:0000313" key="4">
    <source>
        <dbReference type="EMBL" id="KAG7359667.1"/>
    </source>
</evidence>
<reference evidence="3" key="2">
    <citation type="submission" date="2021-04" db="EMBL/GenBank/DDBJ databases">
        <authorList>
            <person name="Podell S."/>
        </authorList>
    </citation>
    <scope>NUCLEOTIDE SEQUENCE</scope>
    <source>
        <strain evidence="3">Hildebrandi</strain>
    </source>
</reference>
<dbReference type="AlphaFoldDB" id="A0A9K3K5A6"/>
<dbReference type="EMBL" id="JAGRRH010000086">
    <property type="protein sequence ID" value="KAG7337371.1"/>
    <property type="molecule type" value="Genomic_DNA"/>
</dbReference>
<name>A0A9K3K5A6_9STRA</name>
<evidence type="ECO:0000259" key="2">
    <source>
        <dbReference type="Pfam" id="PF09423"/>
    </source>
</evidence>
<dbReference type="Proteomes" id="UP000693970">
    <property type="component" value="Unassembled WGS sequence"/>
</dbReference>
<comment type="caution">
    <text evidence="3">The sequence shown here is derived from an EMBL/GenBank/DDBJ whole genome shotgun (WGS) entry which is preliminary data.</text>
</comment>
<dbReference type="EMBL" id="JAGRRH010000013">
    <property type="protein sequence ID" value="KAG7359667.1"/>
    <property type="molecule type" value="Genomic_DNA"/>
</dbReference>
<sequence length="544" mass="60118">MHLNQAVYLLSSLVVPMGVFSQELPITTTDVFIQSGEVSADSVVIMARCNSEEESSVALFLNGEVQQEANVTNETDFTISFKVERLESNVRYTYSVQCSASSTAEARQEPLNSMEGSFKTAPAADDATPVSFVWVADLAGQGWGRNPNFEITSVGGKTVSGGYVVFDTMEDLGPDFALFQGDMIYSDNAIPASQEIPTGGNWTNNPTKDFVAVTLDDFRHNWKYNHGDEKMQSFLAKTPIFVQWDDHEVTNNWYPNEILVDPLYDENTPANLLYENSLRALYEFNPIEEGTSIFRSQKFGKHLEIFFLDFRSFRDPNPENEAPEPSAMMGDEQLQWLKDGLSSSNATWKILSSHDPLGIVTGGEGDRDSFGNESPEILGREHELKDLLAFIHDNDILGVVSLTSDVHFTAHVNMDPSRAEGGFTDFKPLDEYVIGPIHAGSFGPNFMDTSFGAIYEYELGPLTLGFERWANLPPSEFRLQSFGHASVDEEGNLTIKLIGIDGEVKLEKKLSPEVSNGGSNPSGASSIAFSHFIPLVSLFLLVLN</sequence>
<evidence type="ECO:0000313" key="5">
    <source>
        <dbReference type="Proteomes" id="UP000693970"/>
    </source>
</evidence>
<feature type="chain" id="PRO_5039882896" evidence="1">
    <location>
        <begin position="22"/>
        <end position="544"/>
    </location>
</feature>
<proteinExistence type="predicted"/>
<feature type="domain" description="PhoD-like phosphatase metallophosphatase" evidence="2">
    <location>
        <begin position="151"/>
        <end position="447"/>
    </location>
</feature>
<keyword evidence="1" id="KW-0732">Signal</keyword>
<dbReference type="InterPro" id="IPR018946">
    <property type="entry name" value="PhoD-like_MPP"/>
</dbReference>
<dbReference type="PANTHER" id="PTHR43606">
    <property type="entry name" value="PHOSPHATASE, PUTATIVE (AFU_ORTHOLOGUE AFUA_6G08710)-RELATED"/>
    <property type="match status" value="1"/>
</dbReference>
<reference evidence="3" key="1">
    <citation type="journal article" date="2021" name="Sci. Rep.">
        <title>Diploid genomic architecture of Nitzschia inconspicua, an elite biomass production diatom.</title>
        <authorList>
            <person name="Oliver A."/>
            <person name="Podell S."/>
            <person name="Pinowska A."/>
            <person name="Traller J.C."/>
            <person name="Smith S.R."/>
            <person name="McClure R."/>
            <person name="Beliaev A."/>
            <person name="Bohutskyi P."/>
            <person name="Hill E.A."/>
            <person name="Rabines A."/>
            <person name="Zheng H."/>
            <person name="Allen L.Z."/>
            <person name="Kuo A."/>
            <person name="Grigoriev I.V."/>
            <person name="Allen A.E."/>
            <person name="Hazlebeck D."/>
            <person name="Allen E.E."/>
        </authorList>
    </citation>
    <scope>NUCLEOTIDE SEQUENCE</scope>
    <source>
        <strain evidence="3">Hildebrandi</strain>
    </source>
</reference>
<evidence type="ECO:0000313" key="3">
    <source>
        <dbReference type="EMBL" id="KAG7337371.1"/>
    </source>
</evidence>
<organism evidence="3 5">
    <name type="scientific">Nitzschia inconspicua</name>
    <dbReference type="NCBI Taxonomy" id="303405"/>
    <lineage>
        <taxon>Eukaryota</taxon>
        <taxon>Sar</taxon>
        <taxon>Stramenopiles</taxon>
        <taxon>Ochrophyta</taxon>
        <taxon>Bacillariophyta</taxon>
        <taxon>Bacillariophyceae</taxon>
        <taxon>Bacillariophycidae</taxon>
        <taxon>Bacillariales</taxon>
        <taxon>Bacillariaceae</taxon>
        <taxon>Nitzschia</taxon>
    </lineage>
</organism>